<evidence type="ECO:0000313" key="3">
    <source>
        <dbReference type="EMBL" id="PXW93649.1"/>
    </source>
</evidence>
<name>A0A318GYA9_9BURK</name>
<protein>
    <submittedName>
        <fullName evidence="3">Small ligand-binding sensory domain FIST</fullName>
    </submittedName>
</protein>
<dbReference type="Proteomes" id="UP000247811">
    <property type="component" value="Unassembled WGS sequence"/>
</dbReference>
<dbReference type="SMART" id="SM01204">
    <property type="entry name" value="FIST_C"/>
    <property type="match status" value="1"/>
</dbReference>
<dbReference type="InterPro" id="IPR013702">
    <property type="entry name" value="FIST_domain_N"/>
</dbReference>
<dbReference type="InterPro" id="IPR019494">
    <property type="entry name" value="FIST_C"/>
</dbReference>
<evidence type="ECO:0000259" key="1">
    <source>
        <dbReference type="SMART" id="SM00897"/>
    </source>
</evidence>
<reference evidence="3 4" key="1">
    <citation type="submission" date="2018-05" db="EMBL/GenBank/DDBJ databases">
        <title>Genomic Encyclopedia of Type Strains, Phase IV (KMG-IV): sequencing the most valuable type-strain genomes for metagenomic binning, comparative biology and taxonomic classification.</title>
        <authorList>
            <person name="Goeker M."/>
        </authorList>
    </citation>
    <scope>NUCLEOTIDE SEQUENCE [LARGE SCALE GENOMIC DNA]</scope>
    <source>
        <strain evidence="3 4">DSM 566</strain>
    </source>
</reference>
<dbReference type="PANTHER" id="PTHR14939">
    <property type="entry name" value="F-BOX ONLY PROTEIN 22"/>
    <property type="match status" value="1"/>
</dbReference>
<dbReference type="RefSeq" id="WP_110401913.1">
    <property type="nucleotide sequence ID" value="NZ_QJJS01000018.1"/>
</dbReference>
<dbReference type="EMBL" id="QJJS01000018">
    <property type="protein sequence ID" value="PXW93649.1"/>
    <property type="molecule type" value="Genomic_DNA"/>
</dbReference>
<dbReference type="SMART" id="SM00897">
    <property type="entry name" value="FIST"/>
    <property type="match status" value="1"/>
</dbReference>
<feature type="domain" description="FIST" evidence="1">
    <location>
        <begin position="41"/>
        <end position="224"/>
    </location>
</feature>
<organism evidence="3 4">
    <name type="scientific">Sphaerotilus hippei</name>
    <dbReference type="NCBI Taxonomy" id="744406"/>
    <lineage>
        <taxon>Bacteria</taxon>
        <taxon>Pseudomonadati</taxon>
        <taxon>Pseudomonadota</taxon>
        <taxon>Betaproteobacteria</taxon>
        <taxon>Burkholderiales</taxon>
        <taxon>Sphaerotilaceae</taxon>
        <taxon>Sphaerotilus</taxon>
    </lineage>
</organism>
<feature type="domain" description="FIST C-domain" evidence="2">
    <location>
        <begin position="225"/>
        <end position="387"/>
    </location>
</feature>
<keyword evidence="4" id="KW-1185">Reference proteome</keyword>
<dbReference type="PANTHER" id="PTHR14939:SF5">
    <property type="entry name" value="F-BOX ONLY PROTEIN 22"/>
    <property type="match status" value="1"/>
</dbReference>
<comment type="caution">
    <text evidence="3">The sequence shown here is derived from an EMBL/GenBank/DDBJ whole genome shotgun (WGS) entry which is preliminary data.</text>
</comment>
<gene>
    <name evidence="3" type="ORF">C7444_11818</name>
</gene>
<dbReference type="Pfam" id="PF08495">
    <property type="entry name" value="FIST"/>
    <property type="match status" value="1"/>
</dbReference>
<dbReference type="Pfam" id="PF10442">
    <property type="entry name" value="FIST_C"/>
    <property type="match status" value="1"/>
</dbReference>
<evidence type="ECO:0000313" key="4">
    <source>
        <dbReference type="Proteomes" id="UP000247811"/>
    </source>
</evidence>
<accession>A0A318GYA9</accession>
<evidence type="ECO:0000259" key="2">
    <source>
        <dbReference type="SMART" id="SM01204"/>
    </source>
</evidence>
<proteinExistence type="predicted"/>
<sequence length="402" mass="42997">MNTFLHAHATHPDAHMALAMVAAQIESQRRTRVEAGTLGPLSLGWVYLTDHHAAQAESLLDDLRLRWPEVSWVGTVGVGVAASGVEYFDQPGLVVMVGDLPPGSFELFSGERPLGRGAVTAHTAQVHADGHTHDLAELIHELADRTRAGYLFGGLAASRQRTVQICSPAGSTDAGVYEGGVSGVAFAESVHLLSRVTQGCQPVGPAHTITRAQEQVVLTLDDEPALDVLLRELDIDLGQPKEAMPRLRQTLVGLTDAEDDAMGQGGQFGVDTRVRHLIGLDPHRQGVAVADHVDSGQRLAFCRRHVEAARRDLVRICAELREELSPEELGDAPVDPLQRVAGAIYVSCSGRGGPHFGADSAELQLIAHALGDVPLVGFFAGGEIARRHLYGYTGVLTLLLRD</sequence>
<dbReference type="OrthoDB" id="9770435at2"/>
<dbReference type="AlphaFoldDB" id="A0A318GYA9"/>